<dbReference type="EMBL" id="BOMV01000046">
    <property type="protein sequence ID" value="GIE96461.1"/>
    <property type="molecule type" value="Genomic_DNA"/>
</dbReference>
<dbReference type="Pfam" id="PF14016">
    <property type="entry name" value="DUF4232"/>
    <property type="match status" value="1"/>
</dbReference>
<protein>
    <recommendedName>
        <fullName evidence="2">DUF4232 domain-containing protein</fullName>
    </recommendedName>
</protein>
<evidence type="ECO:0000313" key="3">
    <source>
        <dbReference type="EMBL" id="GIE96461.1"/>
    </source>
</evidence>
<reference evidence="3" key="1">
    <citation type="submission" date="2021-01" db="EMBL/GenBank/DDBJ databases">
        <title>Whole genome shotgun sequence of Actinoplanes rishiriensis NBRC 108556.</title>
        <authorList>
            <person name="Komaki H."/>
            <person name="Tamura T."/>
        </authorList>
    </citation>
    <scope>NUCLEOTIDE SEQUENCE</scope>
    <source>
        <strain evidence="3">NBRC 108556</strain>
    </source>
</reference>
<proteinExistence type="predicted"/>
<feature type="domain" description="DUF4232" evidence="2">
    <location>
        <begin position="90"/>
        <end position="211"/>
    </location>
</feature>
<feature type="chain" id="PRO_5037563373" description="DUF4232 domain-containing protein" evidence="1">
    <location>
        <begin position="23"/>
        <end position="350"/>
    </location>
</feature>
<feature type="signal peptide" evidence="1">
    <location>
        <begin position="1"/>
        <end position="22"/>
    </location>
</feature>
<dbReference type="AlphaFoldDB" id="A0A919K4H7"/>
<keyword evidence="1" id="KW-0732">Signal</keyword>
<name>A0A919K4H7_9ACTN</name>
<evidence type="ECO:0000313" key="4">
    <source>
        <dbReference type="Proteomes" id="UP000636960"/>
    </source>
</evidence>
<dbReference type="Proteomes" id="UP000636960">
    <property type="component" value="Unassembled WGS sequence"/>
</dbReference>
<gene>
    <name evidence="3" type="ORF">Ari01nite_39260</name>
</gene>
<comment type="caution">
    <text evidence="3">The sequence shown here is derived from an EMBL/GenBank/DDBJ whole genome shotgun (WGS) entry which is preliminary data.</text>
</comment>
<dbReference type="PROSITE" id="PS51257">
    <property type="entry name" value="PROKAR_LIPOPROTEIN"/>
    <property type="match status" value="1"/>
</dbReference>
<organism evidence="3 4">
    <name type="scientific">Paractinoplanes rishiriensis</name>
    <dbReference type="NCBI Taxonomy" id="1050105"/>
    <lineage>
        <taxon>Bacteria</taxon>
        <taxon>Bacillati</taxon>
        <taxon>Actinomycetota</taxon>
        <taxon>Actinomycetes</taxon>
        <taxon>Micromonosporales</taxon>
        <taxon>Micromonosporaceae</taxon>
        <taxon>Paractinoplanes</taxon>
    </lineage>
</organism>
<evidence type="ECO:0000259" key="2">
    <source>
        <dbReference type="Pfam" id="PF14016"/>
    </source>
</evidence>
<keyword evidence="4" id="KW-1185">Reference proteome</keyword>
<dbReference type="InterPro" id="IPR025326">
    <property type="entry name" value="DUF4232"/>
</dbReference>
<accession>A0A919K4H7</accession>
<evidence type="ECO:0000256" key="1">
    <source>
        <dbReference type="SAM" id="SignalP"/>
    </source>
</evidence>
<sequence length="350" mass="36440">MPSRRWAVTVLASALAAGCAQSAESERPVPIPSEAFSLRADGAVPWADEPIESVHPQPAAPTVAPGTAPCEAAQLTGSLDRWWQPRSTEQAGDAPLGGQLIGEVVVRNTSATDCTLQGSAAVRLFSKGAEVPVGRLSSAGEEAHRRVVPVPAGSSALLRVAWSGPFCAAVDPPFELRVRLPAEGGEVLAPVRPREHPACSGNAESILSVGAFTTPTPTDPQAAVRSPLWDLRAAVSGPATARPGGRINYTVTLTNPTAEAVSLLPCPGYLQEVRASANGVVTASTSQLYRLNCRPVSEIAAHDELRFDMVAEVPAKAAAGETVQITWSVQTPQNLPSEHLVGILTVTVTT</sequence>